<dbReference type="AlphaFoldDB" id="A0A0N0P2Z1"/>
<name>A0A0N0P2Z1_LEPSE</name>
<reference evidence="2 3" key="1">
    <citation type="journal article" date="2015" name="PLoS Pathog.">
        <title>Leptomonas seymouri: Adaptations to the Dixenous Life Cycle Analyzed by Genome Sequencing, Transcriptome Profiling and Co-infection with Leishmania donovani.</title>
        <authorList>
            <person name="Kraeva N."/>
            <person name="Butenko A."/>
            <person name="Hlavacova J."/>
            <person name="Kostygov A."/>
            <person name="Myskova J."/>
            <person name="Grybchuk D."/>
            <person name="Lestinova T."/>
            <person name="Votypka J."/>
            <person name="Volf P."/>
            <person name="Opperdoes F."/>
            <person name="Flegontov P."/>
            <person name="Lukes J."/>
            <person name="Yurchenko V."/>
        </authorList>
    </citation>
    <scope>NUCLEOTIDE SEQUENCE [LARGE SCALE GENOMIC DNA]</scope>
    <source>
        <strain evidence="2 3">ATCC 30220</strain>
    </source>
</reference>
<dbReference type="GO" id="GO:0005801">
    <property type="term" value="C:cis-Golgi network"/>
    <property type="evidence" value="ECO:0007669"/>
    <property type="project" value="TreeGrafter"/>
</dbReference>
<evidence type="ECO:0000313" key="3">
    <source>
        <dbReference type="Proteomes" id="UP000038009"/>
    </source>
</evidence>
<dbReference type="EMBL" id="LJSK01000361">
    <property type="protein sequence ID" value="KPI83526.1"/>
    <property type="molecule type" value="Genomic_DNA"/>
</dbReference>
<protein>
    <recommendedName>
        <fullName evidence="4">Transport protein particle (TRAPP) subunit</fullName>
    </recommendedName>
</protein>
<dbReference type="InterPro" id="IPR007194">
    <property type="entry name" value="TRAPP_component"/>
</dbReference>
<comment type="similarity">
    <text evidence="1">Belongs to the TRAPP small subunits family. BET3 subfamily.</text>
</comment>
<comment type="caution">
    <text evidence="2">The sequence shown here is derived from an EMBL/GenBank/DDBJ whole genome shotgun (WGS) entry which is preliminary data.</text>
</comment>
<dbReference type="OrthoDB" id="10254842at2759"/>
<dbReference type="PANTHER" id="PTHR12817:SF0">
    <property type="entry name" value="GEO08327P1"/>
    <property type="match status" value="1"/>
</dbReference>
<dbReference type="GO" id="GO:0030008">
    <property type="term" value="C:TRAPP complex"/>
    <property type="evidence" value="ECO:0007669"/>
    <property type="project" value="TreeGrafter"/>
</dbReference>
<accession>A0A0N0P2Z1</accession>
<dbReference type="GO" id="GO:0005802">
    <property type="term" value="C:trans-Golgi network"/>
    <property type="evidence" value="ECO:0007669"/>
    <property type="project" value="TreeGrafter"/>
</dbReference>
<dbReference type="Pfam" id="PF04051">
    <property type="entry name" value="TRAPP"/>
    <property type="match status" value="1"/>
</dbReference>
<proteinExistence type="inferred from homology"/>
<dbReference type="Gene3D" id="3.30.1380.20">
    <property type="entry name" value="Trafficking protein particle complex subunit 3"/>
    <property type="match status" value="1"/>
</dbReference>
<evidence type="ECO:0008006" key="4">
    <source>
        <dbReference type="Google" id="ProtNLM"/>
    </source>
</evidence>
<evidence type="ECO:0000313" key="2">
    <source>
        <dbReference type="EMBL" id="KPI83526.1"/>
    </source>
</evidence>
<dbReference type="GO" id="GO:0006888">
    <property type="term" value="P:endoplasmic reticulum to Golgi vesicle-mediated transport"/>
    <property type="evidence" value="ECO:0007669"/>
    <property type="project" value="TreeGrafter"/>
</dbReference>
<gene>
    <name evidence="2" type="ORF">ABL78_7442</name>
</gene>
<organism evidence="2 3">
    <name type="scientific">Leptomonas seymouri</name>
    <dbReference type="NCBI Taxonomy" id="5684"/>
    <lineage>
        <taxon>Eukaryota</taxon>
        <taxon>Discoba</taxon>
        <taxon>Euglenozoa</taxon>
        <taxon>Kinetoplastea</taxon>
        <taxon>Metakinetoplastina</taxon>
        <taxon>Trypanosomatida</taxon>
        <taxon>Trypanosomatidae</taxon>
        <taxon>Leishmaniinae</taxon>
        <taxon>Leptomonas</taxon>
    </lineage>
</organism>
<dbReference type="VEuPathDB" id="TriTrypDB:Lsey_0361_0070"/>
<keyword evidence="3" id="KW-1185">Reference proteome</keyword>
<dbReference type="SUPFAM" id="SSF111126">
    <property type="entry name" value="Ligand-binding domain in the NO signalling and Golgi transport"/>
    <property type="match status" value="1"/>
</dbReference>
<dbReference type="InterPro" id="IPR037992">
    <property type="entry name" value="TRAPPC6/Trs33"/>
</dbReference>
<dbReference type="InterPro" id="IPR024096">
    <property type="entry name" value="NO_sig/Golgi_transp_ligand-bd"/>
</dbReference>
<dbReference type="OMA" id="GPVTHRD"/>
<evidence type="ECO:0000256" key="1">
    <source>
        <dbReference type="ARBA" id="ARBA00006218"/>
    </source>
</evidence>
<sequence length="198" mass="22223">MDPKTKTSQVSEAASSALTLEAILHICSLSSRDADSTEEKFATEFEKNQLLERQGIIVGLRLTERLLYREPFFNGAPTEIARYVGYTMWKVIFGRKVDSIKSIDNVYHLTDLDFRWLHGFPKLEGAERVQTLATSDEGEGSKDTDTEEAAGPVTHRDILFYTVGIIKGATYPLVGKNNLLVSGVYTKEGETFFTLDFR</sequence>
<dbReference type="PANTHER" id="PTHR12817">
    <property type="entry name" value="TRAFFICKING PROTEIN PARTICLE COMPLEX SUBUNIT 6B"/>
    <property type="match status" value="1"/>
</dbReference>
<dbReference type="Proteomes" id="UP000038009">
    <property type="component" value="Unassembled WGS sequence"/>
</dbReference>